<proteinExistence type="predicted"/>
<reference evidence="2" key="1">
    <citation type="submission" date="2020-08" db="EMBL/GenBank/DDBJ databases">
        <title>Multicomponent nature underlies the extraordinary mechanical properties of spider dragline silk.</title>
        <authorList>
            <person name="Kono N."/>
            <person name="Nakamura H."/>
            <person name="Mori M."/>
            <person name="Yoshida Y."/>
            <person name="Ohtoshi R."/>
            <person name="Malay A.D."/>
            <person name="Moran D.A.P."/>
            <person name="Tomita M."/>
            <person name="Numata K."/>
            <person name="Arakawa K."/>
        </authorList>
    </citation>
    <scope>NUCLEOTIDE SEQUENCE</scope>
</reference>
<dbReference type="AlphaFoldDB" id="A0A8X6PQ06"/>
<comment type="caution">
    <text evidence="2">The sequence shown here is derived from an EMBL/GenBank/DDBJ whole genome shotgun (WGS) entry which is preliminary data.</text>
</comment>
<accession>A0A8X6PQ06</accession>
<evidence type="ECO:0000313" key="2">
    <source>
        <dbReference type="EMBL" id="GFT77693.1"/>
    </source>
</evidence>
<evidence type="ECO:0000313" key="3">
    <source>
        <dbReference type="Proteomes" id="UP000887013"/>
    </source>
</evidence>
<sequence length="103" mass="11639">MKFRTVLFQQFLTPWSSELGDWSWVELFCGGNRFGNGKESRVRWKDTNAQLGSTGGGGHSDGPMKSVAPRLEKRNVPKPRRSLTSGTYGNCLRIQREKRHITG</sequence>
<protein>
    <submittedName>
        <fullName evidence="2">Uncharacterized protein</fullName>
    </submittedName>
</protein>
<feature type="region of interest" description="Disordered" evidence="1">
    <location>
        <begin position="46"/>
        <end position="88"/>
    </location>
</feature>
<gene>
    <name evidence="2" type="ORF">NPIL_628271</name>
</gene>
<name>A0A8X6PQ06_NEPPI</name>
<organism evidence="2 3">
    <name type="scientific">Nephila pilipes</name>
    <name type="common">Giant wood spider</name>
    <name type="synonym">Nephila maculata</name>
    <dbReference type="NCBI Taxonomy" id="299642"/>
    <lineage>
        <taxon>Eukaryota</taxon>
        <taxon>Metazoa</taxon>
        <taxon>Ecdysozoa</taxon>
        <taxon>Arthropoda</taxon>
        <taxon>Chelicerata</taxon>
        <taxon>Arachnida</taxon>
        <taxon>Araneae</taxon>
        <taxon>Araneomorphae</taxon>
        <taxon>Entelegynae</taxon>
        <taxon>Araneoidea</taxon>
        <taxon>Nephilidae</taxon>
        <taxon>Nephila</taxon>
    </lineage>
</organism>
<keyword evidence="3" id="KW-1185">Reference proteome</keyword>
<evidence type="ECO:0000256" key="1">
    <source>
        <dbReference type="SAM" id="MobiDB-lite"/>
    </source>
</evidence>
<dbReference type="Proteomes" id="UP000887013">
    <property type="component" value="Unassembled WGS sequence"/>
</dbReference>
<dbReference type="EMBL" id="BMAW01022406">
    <property type="protein sequence ID" value="GFT77693.1"/>
    <property type="molecule type" value="Genomic_DNA"/>
</dbReference>